<comment type="caution">
    <text evidence="5">The sequence shown here is derived from an EMBL/GenBank/DDBJ whole genome shotgun (WGS) entry which is preliminary data.</text>
</comment>
<protein>
    <recommendedName>
        <fullName evidence="7">Late embryogenesis abundant protein LEA-2 subgroup domain-containing protein</fullName>
    </recommendedName>
</protein>
<dbReference type="STRING" id="1754190.A0A1Y2B1Z5"/>
<dbReference type="GO" id="GO:0098542">
    <property type="term" value="P:defense response to other organism"/>
    <property type="evidence" value="ECO:0007669"/>
    <property type="project" value="InterPro"/>
</dbReference>
<dbReference type="PANTHER" id="PTHR31234">
    <property type="entry name" value="LATE EMBRYOGENESIS ABUNDANT (LEA) HYDROXYPROLINE-RICH GLYCOPROTEIN FAMILY"/>
    <property type="match status" value="1"/>
</dbReference>
<comment type="subcellular location">
    <subcellularLocation>
        <location evidence="1">Membrane</location>
    </subcellularLocation>
</comment>
<name>A0A1Y2B1Z5_9FUNG</name>
<dbReference type="OrthoDB" id="2122640at2759"/>
<dbReference type="EMBL" id="MCOG01000183">
    <property type="protein sequence ID" value="ORY28842.1"/>
    <property type="molecule type" value="Genomic_DNA"/>
</dbReference>
<keyword evidence="4" id="KW-0812">Transmembrane</keyword>
<dbReference type="GO" id="GO:0016020">
    <property type="term" value="C:membrane"/>
    <property type="evidence" value="ECO:0007669"/>
    <property type="project" value="UniProtKB-SubCell"/>
</dbReference>
<dbReference type="Gene3D" id="2.60.40.1820">
    <property type="match status" value="1"/>
</dbReference>
<evidence type="ECO:0000313" key="5">
    <source>
        <dbReference type="EMBL" id="ORY28842.1"/>
    </source>
</evidence>
<keyword evidence="4" id="KW-1133">Transmembrane helix</keyword>
<dbReference type="InterPro" id="IPR044839">
    <property type="entry name" value="NDR1-like"/>
</dbReference>
<accession>A0A1Y2B1Z5</accession>
<feature type="region of interest" description="Disordered" evidence="3">
    <location>
        <begin position="108"/>
        <end position="200"/>
    </location>
</feature>
<keyword evidence="2 4" id="KW-0472">Membrane</keyword>
<evidence type="ECO:0000256" key="2">
    <source>
        <dbReference type="ARBA" id="ARBA00023136"/>
    </source>
</evidence>
<evidence type="ECO:0000256" key="4">
    <source>
        <dbReference type="SAM" id="Phobius"/>
    </source>
</evidence>
<dbReference type="Proteomes" id="UP000193920">
    <property type="component" value="Unassembled WGS sequence"/>
</dbReference>
<feature type="compositionally biased region" description="Polar residues" evidence="3">
    <location>
        <begin position="130"/>
        <end position="142"/>
    </location>
</feature>
<evidence type="ECO:0008006" key="7">
    <source>
        <dbReference type="Google" id="ProtNLM"/>
    </source>
</evidence>
<gene>
    <name evidence="5" type="ORF">LY90DRAFT_674023</name>
</gene>
<dbReference type="PANTHER" id="PTHR31234:SF2">
    <property type="entry name" value="OS05G0199100 PROTEIN"/>
    <property type="match status" value="1"/>
</dbReference>
<organism evidence="5 6">
    <name type="scientific">Neocallimastix californiae</name>
    <dbReference type="NCBI Taxonomy" id="1754190"/>
    <lineage>
        <taxon>Eukaryota</taxon>
        <taxon>Fungi</taxon>
        <taxon>Fungi incertae sedis</taxon>
        <taxon>Chytridiomycota</taxon>
        <taxon>Chytridiomycota incertae sedis</taxon>
        <taxon>Neocallimastigomycetes</taxon>
        <taxon>Neocallimastigales</taxon>
        <taxon>Neocallimastigaceae</taxon>
        <taxon>Neocallimastix</taxon>
    </lineage>
</organism>
<evidence type="ECO:0000313" key="6">
    <source>
        <dbReference type="Proteomes" id="UP000193920"/>
    </source>
</evidence>
<feature type="transmembrane region" description="Helical" evidence="4">
    <location>
        <begin position="213"/>
        <end position="236"/>
    </location>
</feature>
<evidence type="ECO:0000256" key="3">
    <source>
        <dbReference type="SAM" id="MobiDB-lite"/>
    </source>
</evidence>
<keyword evidence="6" id="KW-1185">Reference proteome</keyword>
<sequence>MDKEIEIEMEEVEMEDTGRVNGINTNINTDPNANTFDTDVNTNTNIYNNINNNNDNNFDNSNYNTNIGFVGSEGYNQYSNPYNNDLYSQPSIKRKAQKIAEQNKRASQEYLNIEPTAPPETVLTVDPQETPDSLMSNNNSTHDQPKEQDLPEESDAENPQKLNSKENDNTQALLNKDNEKKDKPNSTVDVKDEEDEKSMKPPRKYSVCCMCCPLWLCVSIIAVIIILIGVLLFIFWPKIPDVKITKITLSESNQPIKYQLPTIFNGNKGGIELDIDIHISVKNDNFYDLSISNLDTRVYIQADNVEKTKIGRGHVDNLKFGRNNTTEFKLPLTIGYISDDEMERHTDLLYLFKACATHRQISIQYEVDIGIAVLEKIYVPTYKGNELFTCPTGSISEGIVDTLFSGMNSNIIQYLSSIS</sequence>
<dbReference type="SUPFAM" id="SSF117070">
    <property type="entry name" value="LEA14-like"/>
    <property type="match status" value="1"/>
</dbReference>
<evidence type="ECO:0000256" key="1">
    <source>
        <dbReference type="ARBA" id="ARBA00004370"/>
    </source>
</evidence>
<proteinExistence type="predicted"/>
<dbReference type="AlphaFoldDB" id="A0A1Y2B1Z5"/>
<reference evidence="5 6" key="1">
    <citation type="submission" date="2016-08" db="EMBL/GenBank/DDBJ databases">
        <title>A Parts List for Fungal Cellulosomes Revealed by Comparative Genomics.</title>
        <authorList>
            <consortium name="DOE Joint Genome Institute"/>
            <person name="Haitjema C.H."/>
            <person name="Gilmore S.P."/>
            <person name="Henske J.K."/>
            <person name="Solomon K.V."/>
            <person name="De Groot R."/>
            <person name="Kuo A."/>
            <person name="Mondo S.J."/>
            <person name="Salamov A.A."/>
            <person name="Labutti K."/>
            <person name="Zhao Z."/>
            <person name="Chiniquy J."/>
            <person name="Barry K."/>
            <person name="Brewer H.M."/>
            <person name="Purvine S.O."/>
            <person name="Wright A.T."/>
            <person name="Boxma B."/>
            <person name="Van Alen T."/>
            <person name="Hackstein J.H."/>
            <person name="Baker S.E."/>
            <person name="Grigoriev I.V."/>
            <person name="O'Malley M.A."/>
        </authorList>
    </citation>
    <scope>NUCLEOTIDE SEQUENCE [LARGE SCALE GENOMIC DNA]</scope>
    <source>
        <strain evidence="5 6">G1</strain>
    </source>
</reference>